<dbReference type="AlphaFoldDB" id="A0A1F6ED53"/>
<accession>A0A1F6ED53</accession>
<dbReference type="NCBIfam" id="TIGR00689">
    <property type="entry name" value="rpiB_lacA_lacB"/>
    <property type="match status" value="1"/>
</dbReference>
<evidence type="ECO:0000313" key="2">
    <source>
        <dbReference type="EMBL" id="OGG71588.1"/>
    </source>
</evidence>
<name>A0A1F6ED53_9BACT</name>
<proteinExistence type="inferred from homology"/>
<dbReference type="InterPro" id="IPR036569">
    <property type="entry name" value="RpiB_LacA_LacB_sf"/>
</dbReference>
<protein>
    <submittedName>
        <fullName evidence="2">Ribose-5-phosphate isomerase</fullName>
    </submittedName>
</protein>
<dbReference type="GO" id="GO:0004751">
    <property type="term" value="F:ribose-5-phosphate isomerase activity"/>
    <property type="evidence" value="ECO:0007669"/>
    <property type="project" value="TreeGrafter"/>
</dbReference>
<dbReference type="SUPFAM" id="SSF89623">
    <property type="entry name" value="Ribose/Galactose isomerase RpiB/AlsB"/>
    <property type="match status" value="1"/>
</dbReference>
<dbReference type="PANTHER" id="PTHR30345:SF0">
    <property type="entry name" value="DNA DAMAGE-REPAIR_TOLERATION PROTEIN DRT102"/>
    <property type="match status" value="1"/>
</dbReference>
<dbReference type="Gene3D" id="3.40.1400.10">
    <property type="entry name" value="Sugar-phosphate isomerase, RpiB/LacA/LacB"/>
    <property type="match status" value="1"/>
</dbReference>
<keyword evidence="2" id="KW-0413">Isomerase</keyword>
<dbReference type="STRING" id="1798508.A3A35_02930"/>
<evidence type="ECO:0000256" key="1">
    <source>
        <dbReference type="ARBA" id="ARBA00008754"/>
    </source>
</evidence>
<dbReference type="GO" id="GO:0019316">
    <property type="term" value="P:D-allose catabolic process"/>
    <property type="evidence" value="ECO:0007669"/>
    <property type="project" value="TreeGrafter"/>
</dbReference>
<sequence>MKVLFAADHAGFDLKAKLIPFVESLGHTTEDLGPSSYNVEDDYPGFVSRVAKKISEEPSDYMGIVIGGSGQAEAMVANRYPRVRAAVYYGGKNRIVSLSREHNNANILSLGARFMSEEEAKQAVHVWLTTPFSGEERHVRRIRQIDTLRNG</sequence>
<evidence type="ECO:0000313" key="3">
    <source>
        <dbReference type="Proteomes" id="UP000179115"/>
    </source>
</evidence>
<dbReference type="NCBIfam" id="NF004051">
    <property type="entry name" value="PRK05571.1"/>
    <property type="match status" value="1"/>
</dbReference>
<gene>
    <name evidence="2" type="ORF">A3A35_02930</name>
</gene>
<dbReference type="Pfam" id="PF02502">
    <property type="entry name" value="LacAB_rpiB"/>
    <property type="match status" value="1"/>
</dbReference>
<comment type="caution">
    <text evidence="2">The sequence shown here is derived from an EMBL/GenBank/DDBJ whole genome shotgun (WGS) entry which is preliminary data.</text>
</comment>
<dbReference type="PANTHER" id="PTHR30345">
    <property type="entry name" value="RIBOSE-5-PHOSPHATE ISOMERASE B"/>
    <property type="match status" value="1"/>
</dbReference>
<comment type="similarity">
    <text evidence="1">Belongs to the LacAB/RpiB family.</text>
</comment>
<dbReference type="Proteomes" id="UP000179115">
    <property type="component" value="Unassembled WGS sequence"/>
</dbReference>
<reference evidence="2 3" key="1">
    <citation type="journal article" date="2016" name="Nat. Commun.">
        <title>Thousands of microbial genomes shed light on interconnected biogeochemical processes in an aquifer system.</title>
        <authorList>
            <person name="Anantharaman K."/>
            <person name="Brown C.T."/>
            <person name="Hug L.A."/>
            <person name="Sharon I."/>
            <person name="Castelle C.J."/>
            <person name="Probst A.J."/>
            <person name="Thomas B.C."/>
            <person name="Singh A."/>
            <person name="Wilkins M.J."/>
            <person name="Karaoz U."/>
            <person name="Brodie E.L."/>
            <person name="Williams K.H."/>
            <person name="Hubbard S.S."/>
            <person name="Banfield J.F."/>
        </authorList>
    </citation>
    <scope>NUCLEOTIDE SEQUENCE [LARGE SCALE GENOMIC DNA]</scope>
</reference>
<organism evidence="2 3">
    <name type="scientific">Candidatus Kaiserbacteria bacterium RIFCSPLOWO2_01_FULL_51_21</name>
    <dbReference type="NCBI Taxonomy" id="1798508"/>
    <lineage>
        <taxon>Bacteria</taxon>
        <taxon>Candidatus Kaiseribacteriota</taxon>
    </lineage>
</organism>
<dbReference type="PIRSF" id="PIRSF005384">
    <property type="entry name" value="RpiB_LacA_B"/>
    <property type="match status" value="1"/>
</dbReference>
<dbReference type="InterPro" id="IPR003500">
    <property type="entry name" value="RpiB_LacA_LacB"/>
</dbReference>
<dbReference type="GO" id="GO:0009052">
    <property type="term" value="P:pentose-phosphate shunt, non-oxidative branch"/>
    <property type="evidence" value="ECO:0007669"/>
    <property type="project" value="TreeGrafter"/>
</dbReference>
<dbReference type="EMBL" id="MFLV01000013">
    <property type="protein sequence ID" value="OGG71588.1"/>
    <property type="molecule type" value="Genomic_DNA"/>
</dbReference>